<name>A0ABT1F4J7_9PROT</name>
<evidence type="ECO:0000256" key="5">
    <source>
        <dbReference type="ARBA" id="ARBA00023004"/>
    </source>
</evidence>
<accession>A0ABT1F4J7</accession>
<dbReference type="InterPro" id="IPR050415">
    <property type="entry name" value="MRET"/>
</dbReference>
<evidence type="ECO:0000256" key="2">
    <source>
        <dbReference type="ARBA" id="ARBA00022714"/>
    </source>
</evidence>
<dbReference type="InterPro" id="IPR039261">
    <property type="entry name" value="FNR_nucleotide-bd"/>
</dbReference>
<protein>
    <submittedName>
        <fullName evidence="9">PDR/VanB family oxidoreductase</fullName>
    </submittedName>
</protein>
<dbReference type="Pfam" id="PF00970">
    <property type="entry name" value="FAD_binding_6"/>
    <property type="match status" value="1"/>
</dbReference>
<evidence type="ECO:0000256" key="6">
    <source>
        <dbReference type="ARBA" id="ARBA00023014"/>
    </source>
</evidence>
<feature type="domain" description="2Fe-2S ferredoxin-type" evidence="7">
    <location>
        <begin position="227"/>
        <end position="314"/>
    </location>
</feature>
<keyword evidence="6" id="KW-0411">Iron-sulfur</keyword>
<reference evidence="9 10" key="1">
    <citation type="submission" date="2022-06" db="EMBL/GenBank/DDBJ databases">
        <title>Acetobacer genomes from food samples.</title>
        <authorList>
            <person name="Sombolestani A."/>
        </authorList>
    </citation>
    <scope>NUCLEOTIDE SEQUENCE [LARGE SCALE GENOMIC DNA]</scope>
    <source>
        <strain evidence="9 10">R-83285</strain>
    </source>
</reference>
<dbReference type="Pfam" id="PF00111">
    <property type="entry name" value="Fer2"/>
    <property type="match status" value="1"/>
</dbReference>
<keyword evidence="1" id="KW-0285">Flavoprotein</keyword>
<dbReference type="InterPro" id="IPR013121">
    <property type="entry name" value="Fe_red_NAD-bd_6"/>
</dbReference>
<feature type="domain" description="FAD-binding FR-type" evidence="8">
    <location>
        <begin position="3"/>
        <end position="105"/>
    </location>
</feature>
<dbReference type="PANTHER" id="PTHR47354:SF1">
    <property type="entry name" value="CARNITINE MONOOXYGENASE REDUCTASE SUBUNIT"/>
    <property type="match status" value="1"/>
</dbReference>
<dbReference type="CDD" id="cd06185">
    <property type="entry name" value="PDR_like"/>
    <property type="match status" value="1"/>
</dbReference>
<keyword evidence="2" id="KW-0001">2Fe-2S</keyword>
<dbReference type="PROSITE" id="PS51085">
    <property type="entry name" value="2FE2S_FER_2"/>
    <property type="match status" value="1"/>
</dbReference>
<keyword evidence="10" id="KW-1185">Reference proteome</keyword>
<sequence length="314" mass="35153">MSGDLFPAVLLRREDITPEVTLFEFGPELGRTLPSFTAGSHIRVEVADGLIRSYSLNNDEAEKNRYIIAVKREENGRGGSLGMHRNLRPGARVHISSPQNFMPVVPAERYLLIAGGIGITPIISILRKLQREGHTNWHLIYLVRNHSQAAYLSELMSEELRDRVTIHASDDAGYFDFWPYVQKQAAAHLYYCGPKSMMDALYALTIHWPRSHIHYEEFSGGTLSKAGNLPFRVRRAGSDEVIEIPAEESVVEVFRRLGYKPKSSCETGTCRTCIVGLIAGKADHRDLCLSTAERSHCFAPCVSRALGEELTLEI</sequence>
<dbReference type="Proteomes" id="UP001523528">
    <property type="component" value="Unassembled WGS sequence"/>
</dbReference>
<dbReference type="Gene3D" id="3.40.50.80">
    <property type="entry name" value="Nucleotide-binding domain of ferredoxin-NADP reductase (FNR) module"/>
    <property type="match status" value="1"/>
</dbReference>
<dbReference type="Pfam" id="PF08030">
    <property type="entry name" value="NAD_binding_6"/>
    <property type="match status" value="1"/>
</dbReference>
<dbReference type="PANTHER" id="PTHR47354">
    <property type="entry name" value="NADH OXIDOREDUCTASE HCR"/>
    <property type="match status" value="1"/>
</dbReference>
<dbReference type="Gene3D" id="3.10.20.30">
    <property type="match status" value="1"/>
</dbReference>
<dbReference type="CDD" id="cd00207">
    <property type="entry name" value="fer2"/>
    <property type="match status" value="1"/>
</dbReference>
<dbReference type="InterPro" id="IPR001041">
    <property type="entry name" value="2Fe-2S_ferredoxin-type"/>
</dbReference>
<keyword evidence="3" id="KW-0479">Metal-binding</keyword>
<dbReference type="PROSITE" id="PS51384">
    <property type="entry name" value="FAD_FR"/>
    <property type="match status" value="1"/>
</dbReference>
<dbReference type="InterPro" id="IPR012675">
    <property type="entry name" value="Beta-grasp_dom_sf"/>
</dbReference>
<evidence type="ECO:0000256" key="4">
    <source>
        <dbReference type="ARBA" id="ARBA00023002"/>
    </source>
</evidence>
<evidence type="ECO:0000259" key="8">
    <source>
        <dbReference type="PROSITE" id="PS51384"/>
    </source>
</evidence>
<evidence type="ECO:0000256" key="1">
    <source>
        <dbReference type="ARBA" id="ARBA00022630"/>
    </source>
</evidence>
<keyword evidence="5" id="KW-0408">Iron</keyword>
<evidence type="ECO:0000313" key="9">
    <source>
        <dbReference type="EMBL" id="MCP1260130.1"/>
    </source>
</evidence>
<gene>
    <name evidence="9" type="ORF">NKW50_16330</name>
</gene>
<organism evidence="9 10">
    <name type="scientific">Acetobacter lambici</name>
    <dbReference type="NCBI Taxonomy" id="1332824"/>
    <lineage>
        <taxon>Bacteria</taxon>
        <taxon>Pseudomonadati</taxon>
        <taxon>Pseudomonadota</taxon>
        <taxon>Alphaproteobacteria</taxon>
        <taxon>Acetobacterales</taxon>
        <taxon>Acetobacteraceae</taxon>
        <taxon>Acetobacter</taxon>
    </lineage>
</organism>
<dbReference type="InterPro" id="IPR008333">
    <property type="entry name" value="Cbr1-like_FAD-bd_dom"/>
</dbReference>
<dbReference type="PRINTS" id="PR00409">
    <property type="entry name" value="PHDIOXRDTASE"/>
</dbReference>
<dbReference type="InterPro" id="IPR017927">
    <property type="entry name" value="FAD-bd_FR_type"/>
</dbReference>
<dbReference type="RefSeq" id="WP_165993498.1">
    <property type="nucleotide sequence ID" value="NZ_JAMYZY010000107.1"/>
</dbReference>
<dbReference type="SUPFAM" id="SSF63380">
    <property type="entry name" value="Riboflavin synthase domain-like"/>
    <property type="match status" value="1"/>
</dbReference>
<comment type="caution">
    <text evidence="9">The sequence shown here is derived from an EMBL/GenBank/DDBJ whole genome shotgun (WGS) entry which is preliminary data.</text>
</comment>
<dbReference type="InterPro" id="IPR036010">
    <property type="entry name" value="2Fe-2S_ferredoxin-like_sf"/>
</dbReference>
<keyword evidence="4" id="KW-0560">Oxidoreductase</keyword>
<evidence type="ECO:0000313" key="10">
    <source>
        <dbReference type="Proteomes" id="UP001523528"/>
    </source>
</evidence>
<dbReference type="SUPFAM" id="SSF52343">
    <property type="entry name" value="Ferredoxin reductase-like, C-terminal NADP-linked domain"/>
    <property type="match status" value="1"/>
</dbReference>
<evidence type="ECO:0000256" key="3">
    <source>
        <dbReference type="ARBA" id="ARBA00022723"/>
    </source>
</evidence>
<dbReference type="InterPro" id="IPR017938">
    <property type="entry name" value="Riboflavin_synthase-like_b-brl"/>
</dbReference>
<evidence type="ECO:0000259" key="7">
    <source>
        <dbReference type="PROSITE" id="PS51085"/>
    </source>
</evidence>
<dbReference type="SUPFAM" id="SSF54292">
    <property type="entry name" value="2Fe-2S ferredoxin-like"/>
    <property type="match status" value="1"/>
</dbReference>
<proteinExistence type="predicted"/>
<dbReference type="Gene3D" id="2.40.30.10">
    <property type="entry name" value="Translation factors"/>
    <property type="match status" value="1"/>
</dbReference>
<dbReference type="EMBL" id="JAMYZZ010000094">
    <property type="protein sequence ID" value="MCP1260130.1"/>
    <property type="molecule type" value="Genomic_DNA"/>
</dbReference>